<sequence length="211" mass="25135">SLLFAIYRMWELNWPDEYFKVEDKESIFISQTFHSLLPNIIDVVNNFWTSLFTVLAIFIYRKMDRRLNIEIKIDNVIKNSNLGLSHELLQLIEEKSKDQNANEILVKAICIAENIERPAWFRKFEYFSSLIAKHGSYGIMQTQTDKPIDDKASINIAIEKYFKNTKYASKEEIEIAIRKYNNSDHYFRFIQEIITFILPQELHGYNYLRES</sequence>
<comment type="caution">
    <text evidence="1">The sequence shown here is derived from an EMBL/GenBank/DDBJ whole genome shotgun (WGS) entry which is preliminary data.</text>
</comment>
<name>A0A2M8L1F5_9BACT</name>
<reference evidence="2" key="1">
    <citation type="submission" date="2017-09" db="EMBL/GenBank/DDBJ databases">
        <title>Depth-based differentiation of microbial function through sediment-hosted aquifers and enrichment of novel symbionts in the deep terrestrial subsurface.</title>
        <authorList>
            <person name="Probst A.J."/>
            <person name="Ladd B."/>
            <person name="Jarett J.K."/>
            <person name="Geller-Mcgrath D.E."/>
            <person name="Sieber C.M.K."/>
            <person name="Emerson J.B."/>
            <person name="Anantharaman K."/>
            <person name="Thomas B.C."/>
            <person name="Malmstrom R."/>
            <person name="Stieglmeier M."/>
            <person name="Klingl A."/>
            <person name="Woyke T."/>
            <person name="Ryan C.M."/>
            <person name="Banfield J.F."/>
        </authorList>
    </citation>
    <scope>NUCLEOTIDE SEQUENCE [LARGE SCALE GENOMIC DNA]</scope>
</reference>
<gene>
    <name evidence="1" type="ORF">COU93_02760</name>
</gene>
<evidence type="ECO:0000313" key="2">
    <source>
        <dbReference type="Proteomes" id="UP000229766"/>
    </source>
</evidence>
<protein>
    <submittedName>
        <fullName evidence="1">Uncharacterized protein</fullName>
    </submittedName>
</protein>
<organism evidence="1 2">
    <name type="scientific">Candidatus Shapirobacteria bacterium CG10_big_fil_rev_8_21_14_0_10_36_6</name>
    <dbReference type="NCBI Taxonomy" id="1974886"/>
    <lineage>
        <taxon>Bacteria</taxon>
        <taxon>Candidatus Shapironibacteriota</taxon>
    </lineage>
</organism>
<accession>A0A2M8L1F5</accession>
<dbReference type="Proteomes" id="UP000229766">
    <property type="component" value="Unassembled WGS sequence"/>
</dbReference>
<evidence type="ECO:0000313" key="1">
    <source>
        <dbReference type="EMBL" id="PJE66717.1"/>
    </source>
</evidence>
<dbReference type="EMBL" id="PFEI01000155">
    <property type="protein sequence ID" value="PJE66717.1"/>
    <property type="molecule type" value="Genomic_DNA"/>
</dbReference>
<feature type="non-terminal residue" evidence="1">
    <location>
        <position position="1"/>
    </location>
</feature>
<proteinExistence type="predicted"/>
<dbReference type="AlphaFoldDB" id="A0A2M8L1F5"/>